<dbReference type="InterPro" id="IPR029055">
    <property type="entry name" value="Ntn_hydrolases_N"/>
</dbReference>
<dbReference type="PRINTS" id="PR01210">
    <property type="entry name" value="GGTRANSPTASE"/>
</dbReference>
<evidence type="ECO:0000256" key="3">
    <source>
        <dbReference type="ARBA" id="ARBA00009381"/>
    </source>
</evidence>
<dbReference type="SUPFAM" id="SSF56235">
    <property type="entry name" value="N-terminal nucleophile aminohydrolases (Ntn hydrolases)"/>
    <property type="match status" value="1"/>
</dbReference>
<dbReference type="EC" id="2.3.2.2" evidence="11"/>
<keyword evidence="5 11" id="KW-0378">Hydrolase</keyword>
<dbReference type="Proteomes" id="UP000532440">
    <property type="component" value="Unassembled WGS sequence"/>
</dbReference>
<sequence>MPRPIPQDLSFACEKRPATGTLGMVVTNHPLASAAGAEMLAAGGNAIDAAVAALFALSVVEPMMVGIVGGGMAHLRLADGRHLVIDGMACAPATAGADAFRPVSDVPPDYMETEGRENAVGAKSVAVPGTLAGWCDAAQRFGRLPLADLIEPAIRLARRGFAVTPYLSSCISECAADLLVDGEIARRFLPGGRPLQAGDRLVAADYAHTLEVIAKEGAAALYGGSLGRTIVDHLARRGGWVSMEDLAGYRLVDREPVRGRYRGHEVIGPPPPSAGGVHVLQMLSILEGFDLRAMGFGSADSMHLLAEALKIAFADRAAATADPAFVDVPVERLLSAEYAAQRRAQIDPLRARAWSAGVASSESANTTHVSVADRDGNVVASTQTINSLFGARIMIPGTGIVPNNYMYLFDPHPGKALSIAPGKRVTTSMAPTIVLRNGRPRYVLGLPGGLRIFGSVMQAVVNLLEHGMTIQQAVEAPRLWTQGQEVEVEDGLPGAALEALRARGHALAVVPHVGGGMNGISFEDDGSMTGAACWRADGTAVGLGGGLARESTRFWPDAPGANADAPD</sequence>
<dbReference type="InterPro" id="IPR051792">
    <property type="entry name" value="GGT_bact"/>
</dbReference>
<evidence type="ECO:0000313" key="12">
    <source>
        <dbReference type="EMBL" id="MBB5273295.1"/>
    </source>
</evidence>
<comment type="catalytic activity">
    <reaction evidence="8 11">
        <text>an N-terminal (5-L-glutamyl)-[peptide] + an alpha-amino acid = 5-L-glutamyl amino acid + an N-terminal L-alpha-aminoacyl-[peptide]</text>
        <dbReference type="Rhea" id="RHEA:23904"/>
        <dbReference type="Rhea" id="RHEA-COMP:9780"/>
        <dbReference type="Rhea" id="RHEA-COMP:9795"/>
        <dbReference type="ChEBI" id="CHEBI:77644"/>
        <dbReference type="ChEBI" id="CHEBI:78597"/>
        <dbReference type="ChEBI" id="CHEBI:78599"/>
        <dbReference type="ChEBI" id="CHEBI:78608"/>
        <dbReference type="EC" id="2.3.2.2"/>
    </reaction>
</comment>
<comment type="catalytic activity">
    <reaction evidence="2 11">
        <text>glutathione + H2O = L-cysteinylglycine + L-glutamate</text>
        <dbReference type="Rhea" id="RHEA:28807"/>
        <dbReference type="ChEBI" id="CHEBI:15377"/>
        <dbReference type="ChEBI" id="CHEBI:29985"/>
        <dbReference type="ChEBI" id="CHEBI:57925"/>
        <dbReference type="ChEBI" id="CHEBI:61694"/>
        <dbReference type="EC" id="3.4.19.13"/>
    </reaction>
</comment>
<keyword evidence="6 11" id="KW-0865">Zymogen</keyword>
<evidence type="ECO:0000256" key="1">
    <source>
        <dbReference type="ARBA" id="ARBA00001049"/>
    </source>
</evidence>
<evidence type="ECO:0000256" key="5">
    <source>
        <dbReference type="ARBA" id="ARBA00022801"/>
    </source>
</evidence>
<comment type="pathway">
    <text evidence="11">Sulfur metabolism; glutathione metabolism.</text>
</comment>
<protein>
    <recommendedName>
        <fullName evidence="11">Glutathione hydrolase proenzyme</fullName>
        <ecNumber evidence="11">2.3.2.2</ecNumber>
        <ecNumber evidence="11">3.4.19.13</ecNumber>
    </recommendedName>
    <component>
        <recommendedName>
            <fullName evidence="11">Glutathione hydrolase large chain</fullName>
        </recommendedName>
    </component>
    <component>
        <recommendedName>
            <fullName evidence="11">Glutathione hydrolase small chain</fullName>
        </recommendedName>
    </component>
</protein>
<gene>
    <name evidence="12" type="ORF">HNQ70_003323</name>
</gene>
<accession>A0A7W8MAF0</accession>
<keyword evidence="7 11" id="KW-0012">Acyltransferase</keyword>
<dbReference type="PANTHER" id="PTHR43199:SF1">
    <property type="entry name" value="GLUTATHIONE HYDROLASE PROENZYME"/>
    <property type="match status" value="1"/>
</dbReference>
<dbReference type="Gene3D" id="1.10.246.130">
    <property type="match status" value="1"/>
</dbReference>
<feature type="active site" description="Nucleophile" evidence="9">
    <location>
        <position position="366"/>
    </location>
</feature>
<feature type="binding site" evidence="10">
    <location>
        <begin position="427"/>
        <end position="428"/>
    </location>
    <ligand>
        <name>L-glutamate</name>
        <dbReference type="ChEBI" id="CHEBI:29985"/>
    </ligand>
</feature>
<dbReference type="InterPro" id="IPR043137">
    <property type="entry name" value="GGT_ssub_C"/>
</dbReference>
<keyword evidence="4 11" id="KW-0808">Transferase</keyword>
<evidence type="ECO:0000313" key="13">
    <source>
        <dbReference type="Proteomes" id="UP000532440"/>
    </source>
</evidence>
<evidence type="ECO:0000256" key="11">
    <source>
        <dbReference type="RuleBase" id="RU368036"/>
    </source>
</evidence>
<dbReference type="AlphaFoldDB" id="A0A7W8MAF0"/>
<dbReference type="UniPathway" id="UPA00204"/>
<dbReference type="PROSITE" id="PS00462">
    <property type="entry name" value="G_GLU_TRANSPEPTIDASE"/>
    <property type="match status" value="1"/>
</dbReference>
<dbReference type="InterPro" id="IPR055262">
    <property type="entry name" value="GGT_CS"/>
</dbReference>
<comment type="catalytic activity">
    <reaction evidence="1 11">
        <text>an S-substituted glutathione + H2O = an S-substituted L-cysteinylglycine + L-glutamate</text>
        <dbReference type="Rhea" id="RHEA:59468"/>
        <dbReference type="ChEBI" id="CHEBI:15377"/>
        <dbReference type="ChEBI" id="CHEBI:29985"/>
        <dbReference type="ChEBI" id="CHEBI:90779"/>
        <dbReference type="ChEBI" id="CHEBI:143103"/>
        <dbReference type="EC" id="3.4.19.13"/>
    </reaction>
</comment>
<evidence type="ECO:0000256" key="2">
    <source>
        <dbReference type="ARBA" id="ARBA00001089"/>
    </source>
</evidence>
<reference evidence="12 13" key="1">
    <citation type="submission" date="2020-08" db="EMBL/GenBank/DDBJ databases">
        <title>Genomic Encyclopedia of Type Strains, Phase IV (KMG-IV): sequencing the most valuable type-strain genomes for metagenomic binning, comparative biology and taxonomic classification.</title>
        <authorList>
            <person name="Goeker M."/>
        </authorList>
    </citation>
    <scope>NUCLEOTIDE SEQUENCE [LARGE SCALE GENOMIC DNA]</scope>
    <source>
        <strain evidence="12 13">DSM 29781</strain>
    </source>
</reference>
<dbReference type="InterPro" id="IPR043138">
    <property type="entry name" value="GGT_lsub"/>
</dbReference>
<name>A0A7W8MAF0_9BURK</name>
<comment type="caution">
    <text evidence="12">The sequence shown here is derived from an EMBL/GenBank/DDBJ whole genome shotgun (WGS) entry which is preliminary data.</text>
</comment>
<dbReference type="GO" id="GO:0103068">
    <property type="term" value="F:leukotriene C4 gamma-glutamyl transferase activity"/>
    <property type="evidence" value="ECO:0007669"/>
    <property type="project" value="UniProtKB-EC"/>
</dbReference>
<evidence type="ECO:0000256" key="10">
    <source>
        <dbReference type="PIRSR" id="PIRSR600101-2"/>
    </source>
</evidence>
<dbReference type="RefSeq" id="WP_221302848.1">
    <property type="nucleotide sequence ID" value="NZ_BAABEW010000024.1"/>
</dbReference>
<keyword evidence="13" id="KW-1185">Reference proteome</keyword>
<dbReference type="EMBL" id="JACHGB010000006">
    <property type="protein sequence ID" value="MBB5273295.1"/>
    <property type="molecule type" value="Genomic_DNA"/>
</dbReference>
<comment type="PTM">
    <text evidence="11">Cleaved by autocatalysis into a large and a small subunit.</text>
</comment>
<feature type="binding site" evidence="10">
    <location>
        <position position="449"/>
    </location>
    <ligand>
        <name>L-glutamate</name>
        <dbReference type="ChEBI" id="CHEBI:29985"/>
    </ligand>
</feature>
<dbReference type="GO" id="GO:0006751">
    <property type="term" value="P:glutathione catabolic process"/>
    <property type="evidence" value="ECO:0007669"/>
    <property type="project" value="UniProtKB-UniRule"/>
</dbReference>
<dbReference type="NCBIfam" id="TIGR00066">
    <property type="entry name" value="g_glut_trans"/>
    <property type="match status" value="1"/>
</dbReference>
<dbReference type="Gene3D" id="3.60.20.40">
    <property type="match status" value="1"/>
</dbReference>
<evidence type="ECO:0000256" key="8">
    <source>
        <dbReference type="ARBA" id="ARBA00047417"/>
    </source>
</evidence>
<evidence type="ECO:0000256" key="7">
    <source>
        <dbReference type="ARBA" id="ARBA00023315"/>
    </source>
</evidence>
<dbReference type="EC" id="3.4.19.13" evidence="11"/>
<comment type="similarity">
    <text evidence="3 11">Belongs to the gamma-glutamyltransferase family.</text>
</comment>
<dbReference type="GO" id="GO:0036374">
    <property type="term" value="F:glutathione hydrolase activity"/>
    <property type="evidence" value="ECO:0007669"/>
    <property type="project" value="UniProtKB-UniRule"/>
</dbReference>
<evidence type="ECO:0000256" key="6">
    <source>
        <dbReference type="ARBA" id="ARBA00023145"/>
    </source>
</evidence>
<dbReference type="Pfam" id="PF01019">
    <property type="entry name" value="G_glu_transpept"/>
    <property type="match status" value="1"/>
</dbReference>
<proteinExistence type="inferred from homology"/>
<organism evidence="12 13">
    <name type="scientific">Quisquiliibacterium transsilvanicum</name>
    <dbReference type="NCBI Taxonomy" id="1549638"/>
    <lineage>
        <taxon>Bacteria</taxon>
        <taxon>Pseudomonadati</taxon>
        <taxon>Pseudomonadota</taxon>
        <taxon>Betaproteobacteria</taxon>
        <taxon>Burkholderiales</taxon>
        <taxon>Burkholderiaceae</taxon>
        <taxon>Quisquiliibacterium</taxon>
    </lineage>
</organism>
<evidence type="ECO:0000256" key="4">
    <source>
        <dbReference type="ARBA" id="ARBA00022679"/>
    </source>
</evidence>
<dbReference type="GO" id="GO:0006750">
    <property type="term" value="P:glutathione biosynthetic process"/>
    <property type="evidence" value="ECO:0007669"/>
    <property type="project" value="UniProtKB-KW"/>
</dbReference>
<comment type="subunit">
    <text evidence="11">This enzyme consists of two polypeptide chains, which are synthesized in precursor form from a single polypeptide.</text>
</comment>
<keyword evidence="11" id="KW-0317">Glutathione biosynthesis</keyword>
<evidence type="ECO:0000256" key="9">
    <source>
        <dbReference type="PIRSR" id="PIRSR600101-1"/>
    </source>
</evidence>
<dbReference type="PANTHER" id="PTHR43199">
    <property type="entry name" value="GLUTATHIONE HYDROLASE"/>
    <property type="match status" value="1"/>
</dbReference>
<dbReference type="InterPro" id="IPR000101">
    <property type="entry name" value="GGT_peptidase"/>
</dbReference>
<feature type="binding site" evidence="10">
    <location>
        <begin position="384"/>
        <end position="386"/>
    </location>
    <ligand>
        <name>L-glutamate</name>
        <dbReference type="ChEBI" id="CHEBI:29985"/>
    </ligand>
</feature>